<sequence>KGSQEAHWSRIFYLSAAISLLGGAIFAIFGSAERQCWADPDYNKFPEKWLFDALCYQIPALQFCDRALYGSVVELPDFGPQRPASRPWPHRSTGAAGAAPGERAQSVARPPHRRPRRAPGSGQHAAMAAGPVRPLLKRTDTELSIDQSGLQRFLPRRFRFLFADAQAESLYRDYYRTQKWLDFKAWQAVAVLCCLALAAVALPFWLVKAPHWSGPALLGGQGVALVVLQVVAWRWPGGQWAALPAVLVQLLQGCCAALLIPEATRSEDALPWLLLYSFAAHAMLPWRVLPALAASGTLLVAQVALWQGRPPLASVALLVGANLLGLLAFLWTERLQRRAFLETRQSLEAKLVVEEESQEQERLLLSVLPKHVAAELKQDLDAVVQGPFKKIYMSRHENVSILFADIVGFTAFSSTCPAPELVRTLNELFARFDKLSDKFHQLRIKILGDCYYCISGAPEERPDHAVLCVHMGLSMVEAIRSVREQTKSGVDMRVGIHTGAILAGVLGQRQWQFDVYSKDVVLANKMESGGLPGRVHISEKTLAFLNGEFQVGPGDGGSREEALRLAGIQTYFITEVLKPYPQGTLDENRKIEDGTAGGNSSGPQGDSDEEEYRRRLHRELLERDTEKELREHAHPLSLCFRDGELERQYGGTCDVSCCISVAAWPLVALCSAAAYPLGHVTALGSYMAGLVALLALAAACLLPFLAQTAPRPASMLSSAVQRRTWARLLVALLAVLLWTAMHLATTLLGASEEPELGRTARHTTSVAVLALLAVAVLVRLSYLTKLAFLLLIAALQCAVNQVGPILTQFLAAMPRAPLTHGDAQSIYLAVIALALALVSRQLEVTSRRLFLWRKDVEEQKEKVADMRRKNEALVYNVLPLHVAKHFLGRRRHDDELYSKSHESVGVLFAAMPNFSDFYTEESVNNQGLECLRFLNEVISDFDALLEQPRFKDILKIKTIGSSYMAASGLSKEDEP</sequence>
<feature type="non-terminal residue" evidence="1">
    <location>
        <position position="975"/>
    </location>
</feature>
<evidence type="ECO:0000313" key="1">
    <source>
        <dbReference type="EMBL" id="KAG0414344.1"/>
    </source>
</evidence>
<keyword evidence="2" id="KW-1185">Reference proteome</keyword>
<gene>
    <name evidence="1" type="ORF">HPB47_008473</name>
</gene>
<name>A0AC60P500_IXOPE</name>
<dbReference type="EMBL" id="JABSTQ010011185">
    <property type="protein sequence ID" value="KAG0414344.1"/>
    <property type="molecule type" value="Genomic_DNA"/>
</dbReference>
<comment type="caution">
    <text evidence="1">The sequence shown here is derived from an EMBL/GenBank/DDBJ whole genome shotgun (WGS) entry which is preliminary data.</text>
</comment>
<organism evidence="1 2">
    <name type="scientific">Ixodes persulcatus</name>
    <name type="common">Taiga tick</name>
    <dbReference type="NCBI Taxonomy" id="34615"/>
    <lineage>
        <taxon>Eukaryota</taxon>
        <taxon>Metazoa</taxon>
        <taxon>Ecdysozoa</taxon>
        <taxon>Arthropoda</taxon>
        <taxon>Chelicerata</taxon>
        <taxon>Arachnida</taxon>
        <taxon>Acari</taxon>
        <taxon>Parasitiformes</taxon>
        <taxon>Ixodida</taxon>
        <taxon>Ixodoidea</taxon>
        <taxon>Ixodidae</taxon>
        <taxon>Ixodinae</taxon>
        <taxon>Ixodes</taxon>
    </lineage>
</organism>
<evidence type="ECO:0000313" key="2">
    <source>
        <dbReference type="Proteomes" id="UP000805193"/>
    </source>
</evidence>
<dbReference type="Proteomes" id="UP000805193">
    <property type="component" value="Unassembled WGS sequence"/>
</dbReference>
<protein>
    <submittedName>
        <fullName evidence="1">Uncharacterized protein</fullName>
    </submittedName>
</protein>
<feature type="non-terminal residue" evidence="1">
    <location>
        <position position="1"/>
    </location>
</feature>
<reference evidence="1 2" key="1">
    <citation type="journal article" date="2020" name="Cell">
        <title>Large-Scale Comparative Analyses of Tick Genomes Elucidate Their Genetic Diversity and Vector Capacities.</title>
        <authorList>
            <consortium name="Tick Genome and Microbiome Consortium (TIGMIC)"/>
            <person name="Jia N."/>
            <person name="Wang J."/>
            <person name="Shi W."/>
            <person name="Du L."/>
            <person name="Sun Y."/>
            <person name="Zhan W."/>
            <person name="Jiang J.F."/>
            <person name="Wang Q."/>
            <person name="Zhang B."/>
            <person name="Ji P."/>
            <person name="Bell-Sakyi L."/>
            <person name="Cui X.M."/>
            <person name="Yuan T.T."/>
            <person name="Jiang B.G."/>
            <person name="Yang W.F."/>
            <person name="Lam T.T."/>
            <person name="Chang Q.C."/>
            <person name="Ding S.J."/>
            <person name="Wang X.J."/>
            <person name="Zhu J.G."/>
            <person name="Ruan X.D."/>
            <person name="Zhao L."/>
            <person name="Wei J.T."/>
            <person name="Ye R.Z."/>
            <person name="Que T.C."/>
            <person name="Du C.H."/>
            <person name="Zhou Y.H."/>
            <person name="Cheng J.X."/>
            <person name="Dai P.F."/>
            <person name="Guo W.B."/>
            <person name="Han X.H."/>
            <person name="Huang E.J."/>
            <person name="Li L.F."/>
            <person name="Wei W."/>
            <person name="Gao Y.C."/>
            <person name="Liu J.Z."/>
            <person name="Shao H.Z."/>
            <person name="Wang X."/>
            <person name="Wang C.C."/>
            <person name="Yang T.C."/>
            <person name="Huo Q.B."/>
            <person name="Li W."/>
            <person name="Chen H.Y."/>
            <person name="Chen S.E."/>
            <person name="Zhou L.G."/>
            <person name="Ni X.B."/>
            <person name="Tian J.H."/>
            <person name="Sheng Y."/>
            <person name="Liu T."/>
            <person name="Pan Y.S."/>
            <person name="Xia L.Y."/>
            <person name="Li J."/>
            <person name="Zhao F."/>
            <person name="Cao W.C."/>
        </authorList>
    </citation>
    <scope>NUCLEOTIDE SEQUENCE [LARGE SCALE GENOMIC DNA]</scope>
    <source>
        <strain evidence="1">Iper-2018</strain>
    </source>
</reference>
<proteinExistence type="predicted"/>
<accession>A0AC60P500</accession>